<evidence type="ECO:0000259" key="7">
    <source>
        <dbReference type="PROSITE" id="PS50048"/>
    </source>
</evidence>
<protein>
    <recommendedName>
        <fullName evidence="7">Zn(2)-C6 fungal-type domain-containing protein</fullName>
    </recommendedName>
</protein>
<dbReference type="AlphaFoldDB" id="A0A0D1YAT2"/>
<keyword evidence="2" id="KW-0805">Transcription regulation</keyword>
<evidence type="ECO:0000256" key="5">
    <source>
        <dbReference type="ARBA" id="ARBA00023242"/>
    </source>
</evidence>
<keyword evidence="3" id="KW-0238">DNA-binding</keyword>
<feature type="region of interest" description="Disordered" evidence="6">
    <location>
        <begin position="128"/>
        <end position="153"/>
    </location>
</feature>
<dbReference type="Pfam" id="PF00172">
    <property type="entry name" value="Zn_clus"/>
    <property type="match status" value="1"/>
</dbReference>
<dbReference type="GO" id="GO:0005634">
    <property type="term" value="C:nucleus"/>
    <property type="evidence" value="ECO:0007669"/>
    <property type="project" value="UniProtKB-SubCell"/>
</dbReference>
<gene>
    <name evidence="8" type="ORF">PV11_07614</name>
</gene>
<dbReference type="HOGENOM" id="CLU_031302_0_0_1"/>
<evidence type="ECO:0000256" key="2">
    <source>
        <dbReference type="ARBA" id="ARBA00023015"/>
    </source>
</evidence>
<comment type="subcellular location">
    <subcellularLocation>
        <location evidence="1">Nucleus</location>
    </subcellularLocation>
</comment>
<evidence type="ECO:0000256" key="4">
    <source>
        <dbReference type="ARBA" id="ARBA00023163"/>
    </source>
</evidence>
<keyword evidence="4" id="KW-0804">Transcription</keyword>
<dbReference type="InterPro" id="IPR001138">
    <property type="entry name" value="Zn2Cys6_DnaBD"/>
</dbReference>
<proteinExistence type="predicted"/>
<keyword evidence="5" id="KW-0539">Nucleus</keyword>
<dbReference type="SMART" id="SM00066">
    <property type="entry name" value="GAL4"/>
    <property type="match status" value="1"/>
</dbReference>
<accession>A0A0D1YAT2</accession>
<feature type="region of interest" description="Disordered" evidence="6">
    <location>
        <begin position="76"/>
        <end position="97"/>
    </location>
</feature>
<dbReference type="EMBL" id="KN846953">
    <property type="protein sequence ID" value="KIV80087.1"/>
    <property type="molecule type" value="Genomic_DNA"/>
</dbReference>
<evidence type="ECO:0000256" key="1">
    <source>
        <dbReference type="ARBA" id="ARBA00004123"/>
    </source>
</evidence>
<dbReference type="PANTHER" id="PTHR37534">
    <property type="entry name" value="TRANSCRIPTIONAL ACTIVATOR PROTEIN UGA3"/>
    <property type="match status" value="1"/>
</dbReference>
<dbReference type="Pfam" id="PF11951">
    <property type="entry name" value="Fungal_trans_2"/>
    <property type="match status" value="1"/>
</dbReference>
<sequence>MGRKRTSDGLRSRNGCLQCRRRHRKCGEEQPSCQKCLQRHEACEYPRLEIQWCLPESIATWTKSTSPAVYTAPSIATSPREPATMPVNPSTTDDHESLDGLFTSLPTLRDEIFQDWTLEAMISPSAATAPHSTWSNVSDAGDASEDGEGESRAEEIRLSVFDPTHQSPMAITVALNTSEALAFTFYTEQISRILPAHDAPGNPYRRLTALAIQAPVLLHTVISVATAFMHNHGGLATSELSAMRQARALSSLREALDPALAGEGESHRVVTEAITFAILLQIFYLALTGGTEVEPHYASATYFLQMLGYLLRPPAGFLGRALVQRFAMIDVARAIYRRTRTLPETAFWLYRDGDDLDQIQPSFKAMTGCPYTILRFLVKITELALSSQERSESQQNMEKAIELEADMHMYRRSEPSAFDDALSEIFYWTAHLLLERRVYQESPWSRRVQFTRNKIFQLIESMTPGHGPDSSVFLPLNIAGREALTPNDRDWVRARARGLTQTYGIRTNEHCMELMEEIWDCVDAGWSDDTAFESSLLEIEAQSQCFVF</sequence>
<feature type="domain" description="Zn(2)-C6 fungal-type" evidence="7">
    <location>
        <begin position="15"/>
        <end position="45"/>
    </location>
</feature>
<name>A0A0D1YAT2_9EURO</name>
<organism evidence="8 9">
    <name type="scientific">Exophiala sideris</name>
    <dbReference type="NCBI Taxonomy" id="1016849"/>
    <lineage>
        <taxon>Eukaryota</taxon>
        <taxon>Fungi</taxon>
        <taxon>Dikarya</taxon>
        <taxon>Ascomycota</taxon>
        <taxon>Pezizomycotina</taxon>
        <taxon>Eurotiomycetes</taxon>
        <taxon>Chaetothyriomycetidae</taxon>
        <taxon>Chaetothyriales</taxon>
        <taxon>Herpotrichiellaceae</taxon>
        <taxon>Exophiala</taxon>
    </lineage>
</organism>
<dbReference type="OrthoDB" id="4116727at2759"/>
<dbReference type="InterPro" id="IPR021858">
    <property type="entry name" value="Fun_TF"/>
</dbReference>
<evidence type="ECO:0000313" key="9">
    <source>
        <dbReference type="Proteomes" id="UP000053599"/>
    </source>
</evidence>
<dbReference type="CDD" id="cd00067">
    <property type="entry name" value="GAL4"/>
    <property type="match status" value="1"/>
</dbReference>
<reference evidence="8 9" key="1">
    <citation type="submission" date="2015-01" db="EMBL/GenBank/DDBJ databases">
        <title>The Genome Sequence of Exophiala sideris CBS121828.</title>
        <authorList>
            <consortium name="The Broad Institute Genomics Platform"/>
            <person name="Cuomo C."/>
            <person name="de Hoog S."/>
            <person name="Gorbushina A."/>
            <person name="Stielow B."/>
            <person name="Teixiera M."/>
            <person name="Abouelleil A."/>
            <person name="Chapman S.B."/>
            <person name="Priest M."/>
            <person name="Young S.K."/>
            <person name="Wortman J."/>
            <person name="Nusbaum C."/>
            <person name="Birren B."/>
        </authorList>
    </citation>
    <scope>NUCLEOTIDE SEQUENCE [LARGE SCALE GENOMIC DNA]</scope>
    <source>
        <strain evidence="8 9">CBS 121828</strain>
    </source>
</reference>
<dbReference type="PANTHER" id="PTHR37534:SF46">
    <property type="entry name" value="ZN(II)2CYS6 TRANSCRIPTION FACTOR (EUROFUNG)"/>
    <property type="match status" value="1"/>
</dbReference>
<evidence type="ECO:0000256" key="3">
    <source>
        <dbReference type="ARBA" id="ARBA00023125"/>
    </source>
</evidence>
<dbReference type="Proteomes" id="UP000053599">
    <property type="component" value="Unassembled WGS sequence"/>
</dbReference>
<dbReference type="InterPro" id="IPR036864">
    <property type="entry name" value="Zn2-C6_fun-type_DNA-bd_sf"/>
</dbReference>
<evidence type="ECO:0000256" key="6">
    <source>
        <dbReference type="SAM" id="MobiDB-lite"/>
    </source>
</evidence>
<dbReference type="PROSITE" id="PS00463">
    <property type="entry name" value="ZN2_CY6_FUNGAL_1"/>
    <property type="match status" value="1"/>
</dbReference>
<dbReference type="SUPFAM" id="SSF57701">
    <property type="entry name" value="Zn2/Cys6 DNA-binding domain"/>
    <property type="match status" value="1"/>
</dbReference>
<dbReference type="STRING" id="1016849.A0A0D1YAT2"/>
<dbReference type="PROSITE" id="PS50048">
    <property type="entry name" value="ZN2_CY6_FUNGAL_2"/>
    <property type="match status" value="1"/>
</dbReference>
<dbReference type="Gene3D" id="4.10.240.10">
    <property type="entry name" value="Zn(2)-C6 fungal-type DNA-binding domain"/>
    <property type="match status" value="1"/>
</dbReference>
<dbReference type="GO" id="GO:0000981">
    <property type="term" value="F:DNA-binding transcription factor activity, RNA polymerase II-specific"/>
    <property type="evidence" value="ECO:0007669"/>
    <property type="project" value="InterPro"/>
</dbReference>
<dbReference type="GO" id="GO:0003677">
    <property type="term" value="F:DNA binding"/>
    <property type="evidence" value="ECO:0007669"/>
    <property type="project" value="UniProtKB-KW"/>
</dbReference>
<evidence type="ECO:0000313" key="8">
    <source>
        <dbReference type="EMBL" id="KIV80087.1"/>
    </source>
</evidence>
<dbReference type="GO" id="GO:0008270">
    <property type="term" value="F:zinc ion binding"/>
    <property type="evidence" value="ECO:0007669"/>
    <property type="project" value="InterPro"/>
</dbReference>